<dbReference type="AlphaFoldDB" id="A0A223XPY2"/>
<accession>A0A223XPY2</accession>
<reference evidence="1 2" key="1">
    <citation type="submission" date="2019-10" db="EMBL/GenBank/DDBJ databases">
        <title>WGS of Leuconostoc mesenteroides.</title>
        <authorList>
            <person name="Melo Bolivar J."/>
            <person name="Marino-Ramirez L."/>
            <person name="Villamil Diaz L.M."/>
        </authorList>
    </citation>
    <scope>NUCLEOTIDE SEQUENCE [LARGE SCALE GENOMIC DNA]</scope>
    <source>
        <strain evidence="1 2">M11</strain>
    </source>
</reference>
<dbReference type="Pfam" id="PF01842">
    <property type="entry name" value="ACT"/>
    <property type="match status" value="1"/>
</dbReference>
<evidence type="ECO:0000313" key="2">
    <source>
        <dbReference type="Proteomes" id="UP000469952"/>
    </source>
</evidence>
<dbReference type="STRING" id="1245.ARA02_08775"/>
<dbReference type="PROSITE" id="PS51671">
    <property type="entry name" value="ACT"/>
    <property type="match status" value="1"/>
</dbReference>
<comment type="caution">
    <text evidence="1">The sequence shown here is derived from an EMBL/GenBank/DDBJ whole genome shotgun (WGS) entry which is preliminary data.</text>
</comment>
<dbReference type="Gene3D" id="3.30.70.260">
    <property type="match status" value="1"/>
</dbReference>
<name>A0A223XPY2_LEUME</name>
<organism evidence="1 2">
    <name type="scientific">Leuconostoc mesenteroides</name>
    <dbReference type="NCBI Taxonomy" id="1245"/>
    <lineage>
        <taxon>Bacteria</taxon>
        <taxon>Bacillati</taxon>
        <taxon>Bacillota</taxon>
        <taxon>Bacilli</taxon>
        <taxon>Lactobacillales</taxon>
        <taxon>Lactobacillaceae</taxon>
        <taxon>Leuconostoc</taxon>
    </lineage>
</organism>
<dbReference type="Proteomes" id="UP000469952">
    <property type="component" value="Unassembled WGS sequence"/>
</dbReference>
<proteinExistence type="predicted"/>
<dbReference type="RefSeq" id="WP_010296022.1">
    <property type="nucleotide sequence ID" value="NZ_AP017936.1"/>
</dbReference>
<dbReference type="SUPFAM" id="SSF55021">
    <property type="entry name" value="ACT-like"/>
    <property type="match status" value="1"/>
</dbReference>
<dbReference type="EMBL" id="WIPA01000002">
    <property type="protein sequence ID" value="MQR26088.1"/>
    <property type="molecule type" value="Genomic_DNA"/>
</dbReference>
<dbReference type="OMA" id="FESQNDK"/>
<evidence type="ECO:0000313" key="1">
    <source>
        <dbReference type="EMBL" id="MQR26088.1"/>
    </source>
</evidence>
<protein>
    <submittedName>
        <fullName evidence="1">ACT domain-containing protein</fullName>
    </submittedName>
</protein>
<gene>
    <name evidence="1" type="ORF">GFV13_02095</name>
</gene>
<dbReference type="GeneID" id="29577132"/>
<dbReference type="OrthoDB" id="9787365at2"/>
<dbReference type="InterPro" id="IPR002912">
    <property type="entry name" value="ACT_dom"/>
</dbReference>
<sequence>MDKTFITRVYNRPGLLVRFASVLTRLNLNIKSLMVTPDEDQKISTISFIFESQNDKQTATVRRNLLKQLDVLTVNDGFCHY</sequence>
<dbReference type="InterPro" id="IPR045865">
    <property type="entry name" value="ACT-like_dom_sf"/>
</dbReference>